<dbReference type="InterPro" id="IPR011011">
    <property type="entry name" value="Znf_FYVE_PHD"/>
</dbReference>
<dbReference type="PANTHER" id="PTHR13793:SF92">
    <property type="entry name" value="HISTONE-LYSINE N-METHYLTRANSFERASE ATX3"/>
    <property type="match status" value="1"/>
</dbReference>
<dbReference type="Gene3D" id="2.170.270.10">
    <property type="entry name" value="SET domain"/>
    <property type="match status" value="1"/>
</dbReference>
<evidence type="ECO:0000256" key="5">
    <source>
        <dbReference type="ARBA" id="ARBA00022723"/>
    </source>
</evidence>
<dbReference type="PROSITE" id="PS51805">
    <property type="entry name" value="EPHD"/>
    <property type="match status" value="1"/>
</dbReference>
<dbReference type="Pfam" id="PF13831">
    <property type="entry name" value="PHD_2"/>
    <property type="match status" value="1"/>
</dbReference>
<dbReference type="InterPro" id="IPR025780">
    <property type="entry name" value="Hist-Lys_N-MeTrfase_ATX"/>
</dbReference>
<dbReference type="InterPro" id="IPR001214">
    <property type="entry name" value="SET_dom"/>
</dbReference>
<organism evidence="19 20">
    <name type="scientific">Lactuca virosa</name>
    <dbReference type="NCBI Taxonomy" id="75947"/>
    <lineage>
        <taxon>Eukaryota</taxon>
        <taxon>Viridiplantae</taxon>
        <taxon>Streptophyta</taxon>
        <taxon>Embryophyta</taxon>
        <taxon>Tracheophyta</taxon>
        <taxon>Spermatophyta</taxon>
        <taxon>Magnoliopsida</taxon>
        <taxon>eudicotyledons</taxon>
        <taxon>Gunneridae</taxon>
        <taxon>Pentapetalae</taxon>
        <taxon>asterids</taxon>
        <taxon>campanulids</taxon>
        <taxon>Asterales</taxon>
        <taxon>Asteraceae</taxon>
        <taxon>Cichorioideae</taxon>
        <taxon>Cichorieae</taxon>
        <taxon>Lactucinae</taxon>
        <taxon>Lactuca</taxon>
    </lineage>
</organism>
<dbReference type="SMART" id="SM00293">
    <property type="entry name" value="PWWP"/>
    <property type="match status" value="1"/>
</dbReference>
<evidence type="ECO:0000256" key="11">
    <source>
        <dbReference type="ARBA" id="ARBA00052314"/>
    </source>
</evidence>
<keyword evidence="9" id="KW-0156">Chromatin regulator</keyword>
<dbReference type="InterPro" id="IPR042011">
    <property type="entry name" value="ATX3/4/5_PHD"/>
</dbReference>
<dbReference type="PROSITE" id="PS50868">
    <property type="entry name" value="POST_SET"/>
    <property type="match status" value="1"/>
</dbReference>
<evidence type="ECO:0000256" key="13">
    <source>
        <dbReference type="PROSITE-ProRule" id="PRU00146"/>
    </source>
</evidence>
<keyword evidence="10" id="KW-0539">Nucleus</keyword>
<dbReference type="InterPro" id="IPR019787">
    <property type="entry name" value="Znf_PHD-finger"/>
</dbReference>
<feature type="domain" description="PHD-type" evidence="14">
    <location>
        <begin position="540"/>
        <end position="591"/>
    </location>
</feature>
<comment type="catalytic activity">
    <reaction evidence="11">
        <text>L-lysyl-[histone] + S-adenosyl-L-methionine = N(6)-methyl-L-lysyl-[histone] + S-adenosyl-L-homocysteine + H(+)</text>
        <dbReference type="Rhea" id="RHEA:10024"/>
        <dbReference type="Rhea" id="RHEA-COMP:9845"/>
        <dbReference type="Rhea" id="RHEA-COMP:9846"/>
        <dbReference type="ChEBI" id="CHEBI:15378"/>
        <dbReference type="ChEBI" id="CHEBI:29969"/>
        <dbReference type="ChEBI" id="CHEBI:57856"/>
        <dbReference type="ChEBI" id="CHEBI:59789"/>
        <dbReference type="ChEBI" id="CHEBI:61929"/>
    </reaction>
</comment>
<dbReference type="FunFam" id="3.30.40.10:FF:000464">
    <property type="entry name" value="Histone-lysine N-methyltransferase"/>
    <property type="match status" value="1"/>
</dbReference>
<dbReference type="Gene3D" id="2.30.30.140">
    <property type="match status" value="1"/>
</dbReference>
<evidence type="ECO:0000313" key="19">
    <source>
        <dbReference type="EMBL" id="CAH1447815.1"/>
    </source>
</evidence>
<dbReference type="CDD" id="cd10518">
    <property type="entry name" value="SET_SETD1-like"/>
    <property type="match status" value="1"/>
</dbReference>
<evidence type="ECO:0000259" key="17">
    <source>
        <dbReference type="PROSITE" id="PS50868"/>
    </source>
</evidence>
<dbReference type="Proteomes" id="UP001157418">
    <property type="component" value="Unassembled WGS sequence"/>
</dbReference>
<evidence type="ECO:0000256" key="6">
    <source>
        <dbReference type="ARBA" id="ARBA00022737"/>
    </source>
</evidence>
<dbReference type="CDD" id="cd20143">
    <property type="entry name" value="PWWP_AtATX3-like"/>
    <property type="match status" value="1"/>
</dbReference>
<dbReference type="PROSITE" id="PS50280">
    <property type="entry name" value="SET"/>
    <property type="match status" value="1"/>
</dbReference>
<evidence type="ECO:0000256" key="9">
    <source>
        <dbReference type="ARBA" id="ARBA00022853"/>
    </source>
</evidence>
<dbReference type="EMBL" id="CAKMRJ010005634">
    <property type="protein sequence ID" value="CAH1447815.1"/>
    <property type="molecule type" value="Genomic_DNA"/>
</dbReference>
<dbReference type="Pfam" id="PF00856">
    <property type="entry name" value="SET"/>
    <property type="match status" value="1"/>
</dbReference>
<dbReference type="CDD" id="cd15517">
    <property type="entry name" value="PHD_TCF19_like"/>
    <property type="match status" value="1"/>
</dbReference>
<dbReference type="SUPFAM" id="SSF82199">
    <property type="entry name" value="SET domain"/>
    <property type="match status" value="1"/>
</dbReference>
<protein>
    <recommendedName>
        <fullName evidence="21">Histone-lysine N-methyltransferase ATX3</fullName>
    </recommendedName>
</protein>
<evidence type="ECO:0000256" key="10">
    <source>
        <dbReference type="ARBA" id="ARBA00023242"/>
    </source>
</evidence>
<evidence type="ECO:0000259" key="18">
    <source>
        <dbReference type="PROSITE" id="PS51805"/>
    </source>
</evidence>
<evidence type="ECO:0000259" key="15">
    <source>
        <dbReference type="PROSITE" id="PS50280"/>
    </source>
</evidence>
<dbReference type="SUPFAM" id="SSF63748">
    <property type="entry name" value="Tudor/PWWP/MBT"/>
    <property type="match status" value="1"/>
</dbReference>
<evidence type="ECO:0000259" key="14">
    <source>
        <dbReference type="PROSITE" id="PS50016"/>
    </source>
</evidence>
<dbReference type="GO" id="GO:0008168">
    <property type="term" value="F:methyltransferase activity"/>
    <property type="evidence" value="ECO:0007669"/>
    <property type="project" value="UniProtKB-KW"/>
</dbReference>
<proteinExistence type="predicted"/>
<dbReference type="PROSITE" id="PS51566">
    <property type="entry name" value="SAM_MT43_TRX_MLL"/>
    <property type="match status" value="1"/>
</dbReference>
<keyword evidence="8" id="KW-0862">Zinc</keyword>
<dbReference type="PROSITE" id="PS01359">
    <property type="entry name" value="ZF_PHD_1"/>
    <property type="match status" value="1"/>
</dbReference>
<dbReference type="InterPro" id="IPR013083">
    <property type="entry name" value="Znf_RING/FYVE/PHD"/>
</dbReference>
<dbReference type="GO" id="GO:0032259">
    <property type="term" value="P:methylation"/>
    <property type="evidence" value="ECO:0007669"/>
    <property type="project" value="UniProtKB-KW"/>
</dbReference>
<feature type="domain" description="PWWP" evidence="16">
    <location>
        <begin position="184"/>
        <end position="252"/>
    </location>
</feature>
<feature type="domain" description="SET" evidence="15">
    <location>
        <begin position="841"/>
        <end position="958"/>
    </location>
</feature>
<dbReference type="Pfam" id="PF00628">
    <property type="entry name" value="PHD"/>
    <property type="match status" value="1"/>
</dbReference>
<dbReference type="GO" id="GO:0006325">
    <property type="term" value="P:chromatin organization"/>
    <property type="evidence" value="ECO:0007669"/>
    <property type="project" value="UniProtKB-KW"/>
</dbReference>
<keyword evidence="7 13" id="KW-0863">Zinc-finger</keyword>
<dbReference type="InterPro" id="IPR003616">
    <property type="entry name" value="Post-SET_dom"/>
</dbReference>
<evidence type="ECO:0000256" key="12">
    <source>
        <dbReference type="ARBA" id="ARBA00054897"/>
    </source>
</evidence>
<dbReference type="Gene3D" id="3.30.40.10">
    <property type="entry name" value="Zinc/RING finger domain, C3HC4 (zinc finger)"/>
    <property type="match status" value="3"/>
</dbReference>
<evidence type="ECO:0000256" key="7">
    <source>
        <dbReference type="ARBA" id="ARBA00022771"/>
    </source>
</evidence>
<keyword evidence="2" id="KW-0489">Methyltransferase</keyword>
<dbReference type="InterPro" id="IPR000313">
    <property type="entry name" value="PWWP_dom"/>
</dbReference>
<keyword evidence="5" id="KW-0479">Metal-binding</keyword>
<keyword evidence="20" id="KW-1185">Reference proteome</keyword>
<sequence>MIQQTVRSKMPNVKRCELEEIDSEETEDEYDHLAKSFTKKQRGEIEFAASSYNEDGFLGYDNAVNSWCDGVPYIPGELKSNLGSVSLLKSSRGRVAVRPLRFTDNKSLKKRGNPFSDRELISKRQCLETGYQGGFNNAASRIYTSSPGSATLFGNTVDKSHERAIETLKNEKRKGFYGVEDFVTGDIVWAKCSNRFPAWPAIVIDPLHEAPKSVLRACVPGTLCVMFYGYSKRGQRDYAWVKDGMIYPFLDYMERYRGQTQLYGCKPGDFRMAIEEAFLAENGYLDSGYAECCSIKIPMASVSDQHQESCRHKQNAYSKKDTQPCGSCGLFFPCKTMKKAKGITSQQLAWCEHCSKLRKSKQYCGICKKIWHHSDGGDWICCDGCNVWVHAECAKVSSKILKDLEEIDYYCPECKGESTVVDNKSEAQLRCSESVLPEKISVICSGMEGIYYPKLHLVECKCGSCGTRKQRLGEWERHTGCRAKKWKVSIKVKGSMLPLEKMLSGCSVNSVKAVAVGLDEKQLFSFLQDKYEAVNAKWTSERCAICRWDEDYDVNKIIICNRCEIAVHQECYGVRDIHDFTSWVCRACETPQVERDCCLCPIKGGALKPTDIESLWVHVICAWFRPEVAFASDEKMEPATGLLRIPPESFVKACVICKQVHGSCIQCCKCATYFHAMCASRAGYCVELHSSEKGGIYNTRWTPYCAVHRTPADTGIVIRTSSEVFCAKRLHQKEKESFKGSRLLMCTKMELSVSHSSTAQENDKDEPEPLSAARCRIYKRSSSKVKNGVKEAIFHRLMRPIQHSVDEIDGLTSHTDTEVQDLNNFSTFKERLDCLQRTEKQRVCFGKSGIHGWGLFARRKIQEGEMVLEYRGEQVRRSVADLREVHYRSQAKDCYLFKVSDDIVIDATNKGNIARLINHSCMPNCYARILSMGADESRIVLIAKTNVSAGDELTYDYKFDQDEQDELKVPCLCRAANCRNFMN</sequence>
<dbReference type="PROSITE" id="PS50016">
    <property type="entry name" value="ZF_PHD_2"/>
    <property type="match status" value="2"/>
</dbReference>
<dbReference type="SMART" id="SM00317">
    <property type="entry name" value="SET"/>
    <property type="match status" value="1"/>
</dbReference>
<dbReference type="GO" id="GO:0008270">
    <property type="term" value="F:zinc ion binding"/>
    <property type="evidence" value="ECO:0007669"/>
    <property type="project" value="UniProtKB-KW"/>
</dbReference>
<keyword evidence="3" id="KW-0808">Transferase</keyword>
<keyword evidence="6" id="KW-0677">Repeat</keyword>
<dbReference type="GO" id="GO:0006357">
    <property type="term" value="P:regulation of transcription by RNA polymerase II"/>
    <property type="evidence" value="ECO:0007669"/>
    <property type="project" value="TreeGrafter"/>
</dbReference>
<name>A0AAU9PC99_9ASTR</name>
<dbReference type="InterPro" id="IPR046341">
    <property type="entry name" value="SET_dom_sf"/>
</dbReference>
<dbReference type="CDD" id="cd15495">
    <property type="entry name" value="PHD_ATX3_4_5_like"/>
    <property type="match status" value="1"/>
</dbReference>
<dbReference type="PANTHER" id="PTHR13793">
    <property type="entry name" value="PHD FINGER PROTEINS"/>
    <property type="match status" value="1"/>
</dbReference>
<dbReference type="Pfam" id="PF13832">
    <property type="entry name" value="zf-HC5HC2H_2"/>
    <property type="match status" value="1"/>
</dbReference>
<evidence type="ECO:0000256" key="8">
    <source>
        <dbReference type="ARBA" id="ARBA00022833"/>
    </source>
</evidence>
<dbReference type="InterPro" id="IPR019786">
    <property type="entry name" value="Zinc_finger_PHD-type_CS"/>
</dbReference>
<reference evidence="19 20" key="1">
    <citation type="submission" date="2022-01" db="EMBL/GenBank/DDBJ databases">
        <authorList>
            <person name="Xiong W."/>
            <person name="Schranz E."/>
        </authorList>
    </citation>
    <scope>NUCLEOTIDE SEQUENCE [LARGE SCALE GENOMIC DNA]</scope>
</reference>
<dbReference type="Pfam" id="PF00855">
    <property type="entry name" value="PWWP"/>
    <property type="match status" value="1"/>
</dbReference>
<evidence type="ECO:0000313" key="20">
    <source>
        <dbReference type="Proteomes" id="UP001157418"/>
    </source>
</evidence>
<evidence type="ECO:0008006" key="21">
    <source>
        <dbReference type="Google" id="ProtNLM"/>
    </source>
</evidence>
<comment type="subcellular location">
    <subcellularLocation>
        <location evidence="1">Nucleus</location>
    </subcellularLocation>
</comment>
<gene>
    <name evidence="19" type="ORF">LVIROSA_LOCUS33400</name>
</gene>
<evidence type="ECO:0000256" key="2">
    <source>
        <dbReference type="ARBA" id="ARBA00022603"/>
    </source>
</evidence>
<dbReference type="PROSITE" id="PS50812">
    <property type="entry name" value="PWWP"/>
    <property type="match status" value="1"/>
</dbReference>
<dbReference type="SMART" id="SM00249">
    <property type="entry name" value="PHD"/>
    <property type="match status" value="3"/>
</dbReference>
<feature type="domain" description="Post-SET" evidence="17">
    <location>
        <begin position="967"/>
        <end position="983"/>
    </location>
</feature>
<comment type="function">
    <text evidence="12">Histone methyltransferase.</text>
</comment>
<feature type="domain" description="PHD-type" evidence="14">
    <location>
        <begin position="361"/>
        <end position="417"/>
    </location>
</feature>
<evidence type="ECO:0000256" key="3">
    <source>
        <dbReference type="ARBA" id="ARBA00022679"/>
    </source>
</evidence>
<feature type="domain" description="PHD-type" evidence="18">
    <location>
        <begin position="594"/>
        <end position="709"/>
    </location>
</feature>
<dbReference type="AlphaFoldDB" id="A0AAU9PC99"/>
<comment type="caution">
    <text evidence="19">The sequence shown here is derived from an EMBL/GenBank/DDBJ whole genome shotgun (WGS) entry which is preliminary data.</text>
</comment>
<dbReference type="GO" id="GO:0048188">
    <property type="term" value="C:Set1C/COMPASS complex"/>
    <property type="evidence" value="ECO:0007669"/>
    <property type="project" value="UniProtKB-ARBA"/>
</dbReference>
<dbReference type="InterPro" id="IPR050701">
    <property type="entry name" value="Histone_Mod_Regulator"/>
</dbReference>
<evidence type="ECO:0000256" key="1">
    <source>
        <dbReference type="ARBA" id="ARBA00004123"/>
    </source>
</evidence>
<dbReference type="InterPro" id="IPR001965">
    <property type="entry name" value="Znf_PHD"/>
</dbReference>
<keyword evidence="4" id="KW-0949">S-adenosyl-L-methionine</keyword>
<dbReference type="FunFam" id="2.170.270.10:FF:000058">
    <property type="entry name" value="Histone-lysine N-methyltransferase"/>
    <property type="match status" value="1"/>
</dbReference>
<accession>A0AAU9PC99</accession>
<evidence type="ECO:0000259" key="16">
    <source>
        <dbReference type="PROSITE" id="PS50812"/>
    </source>
</evidence>
<dbReference type="InterPro" id="IPR034732">
    <property type="entry name" value="EPHD"/>
</dbReference>
<evidence type="ECO:0000256" key="4">
    <source>
        <dbReference type="ARBA" id="ARBA00022691"/>
    </source>
</evidence>
<dbReference type="SUPFAM" id="SSF57903">
    <property type="entry name" value="FYVE/PHD zinc finger"/>
    <property type="match status" value="2"/>
</dbReference>